<proteinExistence type="inferred from homology"/>
<gene>
    <name evidence="4" type="ORF">Saso_48280</name>
</gene>
<dbReference type="Pfam" id="PF00582">
    <property type="entry name" value="Usp"/>
    <property type="match status" value="2"/>
</dbReference>
<keyword evidence="5" id="KW-1185">Reference proteome</keyword>
<dbReference type="GeneID" id="91472670"/>
<sequence>MTMRHIAVGVDGSVHSVRAADRAAAEAERHGVALRVLYAVPDRDEAAPVLRSAASRIRRRHPDLPVETVAVEGGAVHALARESEVADLTVVGTRGLGALTGTAFGSVGTRLAALTRGPLLVVRGDDPHDDGRDVLLGLEDDTDAEAAAYAFQEAERRGARLRVVRCGSRRRVMSEPPSAAPALGRGRERPAAPEVRTEEAVPRYALTRLRDVHPDVPVDTRTVRTTPADALPEATRGAAVAVVGAHRRTSVFGPRLGPVAHTLLHRSHCPVILVPHD</sequence>
<evidence type="ECO:0000256" key="2">
    <source>
        <dbReference type="SAM" id="MobiDB-lite"/>
    </source>
</evidence>
<comment type="caution">
    <text evidence="4">The sequence shown here is derived from an EMBL/GenBank/DDBJ whole genome shotgun (WGS) entry which is preliminary data.</text>
</comment>
<feature type="domain" description="UspA" evidence="3">
    <location>
        <begin position="134"/>
        <end position="275"/>
    </location>
</feature>
<dbReference type="Gene3D" id="3.40.50.620">
    <property type="entry name" value="HUPs"/>
    <property type="match status" value="2"/>
</dbReference>
<reference evidence="5" key="1">
    <citation type="submission" date="2023-07" db="EMBL/GenBank/DDBJ databases">
        <title>Whole genome shotgun sequence of Streptomyces cacaoi subsp. asoensis NBRC 13813.</title>
        <authorList>
            <person name="Komaki H."/>
            <person name="Tamura T."/>
        </authorList>
    </citation>
    <scope>NUCLEOTIDE SEQUENCE [LARGE SCALE GENOMIC DNA]</scope>
    <source>
        <strain evidence="5">NBRC 13813</strain>
    </source>
</reference>
<accession>A0ABQ3S4Y8</accession>
<dbReference type="InterPro" id="IPR006015">
    <property type="entry name" value="Universal_stress_UspA"/>
</dbReference>
<dbReference type="PRINTS" id="PR01438">
    <property type="entry name" value="UNVRSLSTRESS"/>
</dbReference>
<evidence type="ECO:0000256" key="1">
    <source>
        <dbReference type="ARBA" id="ARBA00008791"/>
    </source>
</evidence>
<dbReference type="InterPro" id="IPR006016">
    <property type="entry name" value="UspA"/>
</dbReference>
<evidence type="ECO:0000259" key="3">
    <source>
        <dbReference type="Pfam" id="PF00582"/>
    </source>
</evidence>
<organism evidence="4 5">
    <name type="scientific">Streptomyces asoensis</name>
    <dbReference type="NCBI Taxonomy" id="249586"/>
    <lineage>
        <taxon>Bacteria</taxon>
        <taxon>Bacillati</taxon>
        <taxon>Actinomycetota</taxon>
        <taxon>Actinomycetes</taxon>
        <taxon>Kitasatosporales</taxon>
        <taxon>Streptomycetaceae</taxon>
        <taxon>Streptomyces</taxon>
    </lineage>
</organism>
<dbReference type="PANTHER" id="PTHR46268">
    <property type="entry name" value="STRESS RESPONSE PROTEIN NHAX"/>
    <property type="match status" value="1"/>
</dbReference>
<dbReference type="PANTHER" id="PTHR46268:SF6">
    <property type="entry name" value="UNIVERSAL STRESS PROTEIN UP12"/>
    <property type="match status" value="1"/>
</dbReference>
<dbReference type="RefSeq" id="WP_189921855.1">
    <property type="nucleotide sequence ID" value="NZ_BMSI01000005.1"/>
</dbReference>
<feature type="compositionally biased region" description="Basic and acidic residues" evidence="2">
    <location>
        <begin position="185"/>
        <end position="197"/>
    </location>
</feature>
<dbReference type="EMBL" id="BNEB01000005">
    <property type="protein sequence ID" value="GHI63178.1"/>
    <property type="molecule type" value="Genomic_DNA"/>
</dbReference>
<evidence type="ECO:0000313" key="5">
    <source>
        <dbReference type="Proteomes" id="UP000649259"/>
    </source>
</evidence>
<name>A0ABQ3S4Y8_9ACTN</name>
<feature type="domain" description="UspA" evidence="3">
    <location>
        <begin position="3"/>
        <end position="123"/>
    </location>
</feature>
<feature type="region of interest" description="Disordered" evidence="2">
    <location>
        <begin position="172"/>
        <end position="197"/>
    </location>
</feature>
<dbReference type="InterPro" id="IPR014729">
    <property type="entry name" value="Rossmann-like_a/b/a_fold"/>
</dbReference>
<evidence type="ECO:0000313" key="4">
    <source>
        <dbReference type="EMBL" id="GHI63178.1"/>
    </source>
</evidence>
<protein>
    <submittedName>
        <fullName evidence="4">Universal stress protein</fullName>
    </submittedName>
</protein>
<dbReference type="SUPFAM" id="SSF52402">
    <property type="entry name" value="Adenine nucleotide alpha hydrolases-like"/>
    <property type="match status" value="2"/>
</dbReference>
<comment type="similarity">
    <text evidence="1">Belongs to the universal stress protein A family.</text>
</comment>
<dbReference type="Proteomes" id="UP000649259">
    <property type="component" value="Unassembled WGS sequence"/>
</dbReference>